<dbReference type="InterPro" id="IPR012910">
    <property type="entry name" value="Plug_dom"/>
</dbReference>
<dbReference type="GO" id="GO:0015344">
    <property type="term" value="F:siderophore uptake transmembrane transporter activity"/>
    <property type="evidence" value="ECO:0007669"/>
    <property type="project" value="TreeGrafter"/>
</dbReference>
<keyword evidence="2" id="KW-1134">Transmembrane beta strand</keyword>
<protein>
    <submittedName>
        <fullName evidence="4">TonB-linked outer membrane protein, SusC/RagA family</fullName>
    </submittedName>
</protein>
<dbReference type="InterPro" id="IPR037066">
    <property type="entry name" value="Plug_dom_sf"/>
</dbReference>
<dbReference type="Proteomes" id="UP000184192">
    <property type="component" value="Unassembled WGS sequence"/>
</dbReference>
<evidence type="ECO:0000256" key="1">
    <source>
        <dbReference type="ARBA" id="ARBA00022729"/>
    </source>
</evidence>
<dbReference type="NCBIfam" id="TIGR04057">
    <property type="entry name" value="SusC_RagA_signa"/>
    <property type="match status" value="1"/>
</dbReference>
<dbReference type="InterPro" id="IPR008969">
    <property type="entry name" value="CarboxyPept-like_regulatory"/>
</dbReference>
<comment type="subcellular location">
    <subcellularLocation>
        <location evidence="2">Cell outer membrane</location>
        <topology evidence="2">Multi-pass membrane protein</topology>
    </subcellularLocation>
</comment>
<dbReference type="GO" id="GO:0009279">
    <property type="term" value="C:cell outer membrane"/>
    <property type="evidence" value="ECO:0007669"/>
    <property type="project" value="UniProtKB-SubCell"/>
</dbReference>
<dbReference type="RefSeq" id="WP_007660848.1">
    <property type="nucleotide sequence ID" value="NZ_FQZN01000001.1"/>
</dbReference>
<feature type="domain" description="TonB-dependent receptor plug" evidence="3">
    <location>
        <begin position="127"/>
        <end position="228"/>
    </location>
</feature>
<dbReference type="NCBIfam" id="TIGR04056">
    <property type="entry name" value="OMP_RagA_SusC"/>
    <property type="match status" value="1"/>
</dbReference>
<organism evidence="4 5">
    <name type="scientific">Bacteroides stercorirosoris</name>
    <dbReference type="NCBI Taxonomy" id="871324"/>
    <lineage>
        <taxon>Bacteria</taxon>
        <taxon>Pseudomonadati</taxon>
        <taxon>Bacteroidota</taxon>
        <taxon>Bacteroidia</taxon>
        <taxon>Bacteroidales</taxon>
        <taxon>Bacteroidaceae</taxon>
        <taxon>Bacteroides</taxon>
    </lineage>
</organism>
<dbReference type="FunFam" id="2.60.40.1120:FF:000003">
    <property type="entry name" value="Outer membrane protein Omp121"/>
    <property type="match status" value="1"/>
</dbReference>
<dbReference type="EMBL" id="FQZN01000001">
    <property type="protein sequence ID" value="SHI33757.1"/>
    <property type="molecule type" value="Genomic_DNA"/>
</dbReference>
<name>A0A1M6ABG1_9BACE</name>
<dbReference type="InterPro" id="IPR023997">
    <property type="entry name" value="TonB-dep_OMP_SusC/RagA_CS"/>
</dbReference>
<reference evidence="5" key="1">
    <citation type="submission" date="2016-11" db="EMBL/GenBank/DDBJ databases">
        <authorList>
            <person name="Varghese N."/>
            <person name="Submissions S."/>
        </authorList>
    </citation>
    <scope>NUCLEOTIDE SEQUENCE [LARGE SCALE GENOMIC DNA]</scope>
    <source>
        <strain evidence="5">DSM 26884</strain>
    </source>
</reference>
<comment type="similarity">
    <text evidence="2">Belongs to the TonB-dependent receptor family.</text>
</comment>
<evidence type="ECO:0000313" key="5">
    <source>
        <dbReference type="Proteomes" id="UP000184192"/>
    </source>
</evidence>
<dbReference type="PANTHER" id="PTHR30069">
    <property type="entry name" value="TONB-DEPENDENT OUTER MEMBRANE RECEPTOR"/>
    <property type="match status" value="1"/>
</dbReference>
<proteinExistence type="inferred from homology"/>
<dbReference type="Gene3D" id="2.60.40.1120">
    <property type="entry name" value="Carboxypeptidase-like, regulatory domain"/>
    <property type="match status" value="1"/>
</dbReference>
<keyword evidence="2" id="KW-0813">Transport</keyword>
<evidence type="ECO:0000313" key="4">
    <source>
        <dbReference type="EMBL" id="SHI33757.1"/>
    </source>
</evidence>
<dbReference type="AlphaFoldDB" id="A0A1M6ABG1"/>
<dbReference type="Gene3D" id="2.170.130.10">
    <property type="entry name" value="TonB-dependent receptor, plug domain"/>
    <property type="match status" value="1"/>
</dbReference>
<keyword evidence="2" id="KW-0812">Transmembrane</keyword>
<dbReference type="GO" id="GO:0044718">
    <property type="term" value="P:siderophore transmembrane transport"/>
    <property type="evidence" value="ECO:0007669"/>
    <property type="project" value="TreeGrafter"/>
</dbReference>
<dbReference type="InterPro" id="IPR023996">
    <property type="entry name" value="TonB-dep_OMP_SusC/RagA"/>
</dbReference>
<evidence type="ECO:0000259" key="3">
    <source>
        <dbReference type="Pfam" id="PF07715"/>
    </source>
</evidence>
<dbReference type="Pfam" id="PF07715">
    <property type="entry name" value="Plug"/>
    <property type="match status" value="1"/>
</dbReference>
<keyword evidence="1" id="KW-0732">Signal</keyword>
<dbReference type="PANTHER" id="PTHR30069:SF29">
    <property type="entry name" value="HEMOGLOBIN AND HEMOGLOBIN-HAPTOGLOBIN-BINDING PROTEIN 1-RELATED"/>
    <property type="match status" value="1"/>
</dbReference>
<keyword evidence="2" id="KW-0998">Cell outer membrane</keyword>
<dbReference type="Pfam" id="PF13715">
    <property type="entry name" value="CarbopepD_reg_2"/>
    <property type="match status" value="1"/>
</dbReference>
<dbReference type="SUPFAM" id="SSF49464">
    <property type="entry name" value="Carboxypeptidase regulatory domain-like"/>
    <property type="match status" value="1"/>
</dbReference>
<gene>
    <name evidence="4" type="ORF">SAMN05444350_101159</name>
</gene>
<sequence>MKHFLNELISAGNRRKNFFLLLVVLVSSAMLQAQNIAVSGIVKDVTGEPLPGVNIMEKGTTNGTITDVDGKFTLSVKGTNAVLTVSFVGYAPQEISVKGKRNLDVTLKEDTELLDEVVVVGYATQKKATVAAAVSSVNNKDLTRSTSTSAANALVGKVSGITARQKSGQPGTSTNLEIRNMGTPLYVIDGIMKDETAFNALDIHDIENVSILKDGAAAIYGVKAANGVVLITTKTGKKGQKPQINLNAHMGWQGWTKYPELLNAYQWKWGNYMKQANDGNLTGADNIANAKADLEKWRTGYYNPATGEDYRGYDWKDNFVSNAAPQYYVNANISGGTEKTDYYISVGHIDQDAVFKEYNYNRTNLQANFNMQLTDKFKVGFQTLGKIEQNVNPALPGGDDYFQMRNSIFNLIPTMRPYANDNPDYLNYITPTHDGARNMAAYTIDNAGKHQKDFRTIQLSANLEYKTPLPGLTAKGLLSYYYETLHQTDNEKSWNEYRYDPATQEYKVASTKTDTYRGDVRNHKVEMMGQFTLNYDHIFAKDHHVTAVAGFEFFKEDRKYLTVAQSPVENPFVENITTNANNTVSNSVRTITTASFIFRAGYSYKEKYIIDFAGRYDASWRFLPGNQWGFFPSVSGAWRLSEEEFYKDSKVADWISSIKLRASYGEMGDDMARNFNSSYPDFAYLPGYAFNNGGAIISNNPLGNAPDAYTTGTAYKGIPQTGLSWMKISMMNVGFDMGFLNDRLKLEVDFFKRKRSGIPATPTDIIYPYEAGYSVQKQNLNSDQVSGIDGMVRWNDRVNDFNYFVGVNLTLARQKTINNYGEVFLNGWDQYRWAQTNRWSNVKNGAVWMWETIGVFQTQEEIDNYPVNIDGANNVNLRPGDLIFKDVNGDGLIDDYDKRPLGYAATDYDWDSGNANKNPLLSMGINLGFEYKGIDFAADFAGGFMNTFIGDWHVKYGIGTDQMGYVYNVIDSWQHEDIFDTKSPWKRGKFPAVRSNNPSIRDWNDFYAKEINYLRLRNLVVGYTLPIKWTKKALIQKLRVYFEGSNLLCWDSLNDFGFDPEISSVTGFDYPQHKVYTVGVNVTF</sequence>
<accession>A0A1M6ABG1</accession>
<dbReference type="InterPro" id="IPR039426">
    <property type="entry name" value="TonB-dep_rcpt-like"/>
</dbReference>
<keyword evidence="2" id="KW-0472">Membrane</keyword>
<evidence type="ECO:0000256" key="2">
    <source>
        <dbReference type="PROSITE-ProRule" id="PRU01360"/>
    </source>
</evidence>
<dbReference type="GeneID" id="92710410"/>
<keyword evidence="5" id="KW-1185">Reference proteome</keyword>
<dbReference type="eggNOG" id="COG1629">
    <property type="taxonomic scope" value="Bacteria"/>
</dbReference>
<dbReference type="PROSITE" id="PS52016">
    <property type="entry name" value="TONB_DEPENDENT_REC_3"/>
    <property type="match status" value="1"/>
</dbReference>
<dbReference type="SUPFAM" id="SSF56935">
    <property type="entry name" value="Porins"/>
    <property type="match status" value="1"/>
</dbReference>